<organism evidence="4 5">
    <name type="scientific">Diutina rugosa</name>
    <name type="common">Yeast</name>
    <name type="synonym">Candida rugosa</name>
    <dbReference type="NCBI Taxonomy" id="5481"/>
    <lineage>
        <taxon>Eukaryota</taxon>
        <taxon>Fungi</taxon>
        <taxon>Dikarya</taxon>
        <taxon>Ascomycota</taxon>
        <taxon>Saccharomycotina</taxon>
        <taxon>Pichiomycetes</taxon>
        <taxon>Debaryomycetaceae</taxon>
        <taxon>Diutina</taxon>
    </lineage>
</organism>
<dbReference type="PANTHER" id="PTHR31904">
    <property type="entry name" value="BYPASS OF STOP CODON PROTEIN 5-RELATED"/>
    <property type="match status" value="1"/>
</dbReference>
<dbReference type="InterPro" id="IPR039634">
    <property type="entry name" value="Bul1-like"/>
</dbReference>
<dbReference type="Pfam" id="PF04425">
    <property type="entry name" value="Bul1_N"/>
    <property type="match status" value="1"/>
</dbReference>
<reference evidence="4 5" key="1">
    <citation type="submission" date="2019-07" db="EMBL/GenBank/DDBJ databases">
        <title>Genome assembly of two rare yeast pathogens: Diutina rugosa and Trichomonascus ciferrii.</title>
        <authorList>
            <person name="Mixao V."/>
            <person name="Saus E."/>
            <person name="Hansen A."/>
            <person name="Lass-Flor C."/>
            <person name="Gabaldon T."/>
        </authorList>
    </citation>
    <scope>NUCLEOTIDE SEQUENCE [LARGE SCALE GENOMIC DNA]</scope>
    <source>
        <strain evidence="4 5">CBS 613</strain>
    </source>
</reference>
<evidence type="ECO:0000256" key="1">
    <source>
        <dbReference type="SAM" id="MobiDB-lite"/>
    </source>
</evidence>
<evidence type="ECO:0000259" key="2">
    <source>
        <dbReference type="Pfam" id="PF04425"/>
    </source>
</evidence>
<feature type="region of interest" description="Disordered" evidence="1">
    <location>
        <begin position="1"/>
        <end position="46"/>
    </location>
</feature>
<dbReference type="AlphaFoldDB" id="A0A642UMN6"/>
<accession>A0A642UMN6</accession>
<protein>
    <recommendedName>
        <fullName evidence="6">Bul1 N-terminal domain-containing protein</fullName>
    </recommendedName>
</protein>
<gene>
    <name evidence="4" type="ORF">DIURU_003080</name>
</gene>
<dbReference type="OMA" id="PPHEATN"/>
<evidence type="ECO:0008006" key="6">
    <source>
        <dbReference type="Google" id="ProtNLM"/>
    </source>
</evidence>
<dbReference type="VEuPathDB" id="FungiDB:DIURU_003080"/>
<dbReference type="InterPro" id="IPR022794">
    <property type="entry name" value="Bul1_C"/>
</dbReference>
<proteinExistence type="predicted"/>
<feature type="domain" description="Bul1 C-terminal" evidence="3">
    <location>
        <begin position="638"/>
        <end position="687"/>
    </location>
</feature>
<dbReference type="OrthoDB" id="2283785at2759"/>
<dbReference type="PANTHER" id="PTHR31904:SF1">
    <property type="entry name" value="BYPASS OF STOP CODON PROTEIN 5-RELATED"/>
    <property type="match status" value="1"/>
</dbReference>
<dbReference type="GeneID" id="54781731"/>
<evidence type="ECO:0000313" key="4">
    <source>
        <dbReference type="EMBL" id="KAA8901831.1"/>
    </source>
</evidence>
<keyword evidence="5" id="KW-1185">Reference proteome</keyword>
<dbReference type="InterPro" id="IPR007519">
    <property type="entry name" value="Bul1_N"/>
</dbReference>
<evidence type="ECO:0000313" key="5">
    <source>
        <dbReference type="Proteomes" id="UP000449547"/>
    </source>
</evidence>
<dbReference type="Proteomes" id="UP000449547">
    <property type="component" value="Unassembled WGS sequence"/>
</dbReference>
<dbReference type="EMBL" id="SWFT01000098">
    <property type="protein sequence ID" value="KAA8901831.1"/>
    <property type="molecule type" value="Genomic_DNA"/>
</dbReference>
<dbReference type="Pfam" id="PF04426">
    <property type="entry name" value="Bul1_C"/>
    <property type="match status" value="1"/>
</dbReference>
<name>A0A642UMN6_DIURU</name>
<comment type="caution">
    <text evidence="4">The sequence shown here is derived from an EMBL/GenBank/DDBJ whole genome shotgun (WGS) entry which is preliminary data.</text>
</comment>
<evidence type="ECO:0000259" key="3">
    <source>
        <dbReference type="Pfam" id="PF04426"/>
    </source>
</evidence>
<feature type="domain" description="Bul1 N-terminal" evidence="2">
    <location>
        <begin position="34"/>
        <end position="431"/>
    </location>
</feature>
<sequence>MNLTRHPPPYEPDGSPTTAANANEVPPARSPSQNTLRPSPSPSKTKEVYDILPSFQMYQAILKRNEHQFTENLVEKPPQYETEGTDAATSAYTPPHEATNPLDEYAAFDHQETQEDIELHNDNVAVLHEAYGSSIVDNIDRVPKESSSPFDIQIFVTKDIPEPYTDNELETRLKHYTSGDLVNGYLVVTNTTAIPQTFGLFTVSLEGSIKITEPAPAGEPAKYHKILMKKFLRMYDLHASYGYIQVPNSAGIEYPPHTRDTHDGTIIALPETRVLQPHTKYKKFFTFRFPSRLLDNVCPTQLEPHIAAPPSFGVDHTGFNNKAGGIKVNKVLGYGHLDVRGTPLLTKDFGWDNVSISYTIEAKFIDRKHAASVPFSQHDIDDPEQYVISKQAQYFLRFVPTAPEPSPALPTSEAIAAQFAAIEHDINRQLAHISGEVKDKHLFEGADASATSKLPSKPRPVVVSAPVTVLSKRGLLKSVAKVGTCQAAVTQVPAMLSYSSPTLLMRYNHDTVAPSALALELTFTGVEGRKPPAVASVEVNMVVWSYCSDFPVPFAISGDFFADSDQGLAHLQKRAQAYQGFIDANPGLKVSRATRGFLKSARTLRAKRDVIGGYFQPWTPSAPDKWASDGGHARFRATVPLVVINKANVNVIPSFQTCLVGRSYCLQVVVRLKGDGDAMVCEVPVTVGYSPQPA</sequence>
<feature type="compositionally biased region" description="Pro residues" evidence="1">
    <location>
        <begin position="1"/>
        <end position="11"/>
    </location>
</feature>
<dbReference type="RefSeq" id="XP_034012129.1">
    <property type="nucleotide sequence ID" value="XM_034155803.1"/>
</dbReference>